<dbReference type="GO" id="GO:0046872">
    <property type="term" value="F:metal ion binding"/>
    <property type="evidence" value="ECO:0007669"/>
    <property type="project" value="UniProtKB-KW"/>
</dbReference>
<keyword evidence="5" id="KW-0662">Pyridine nucleotide biosynthesis</keyword>
<evidence type="ECO:0000256" key="5">
    <source>
        <dbReference type="ARBA" id="ARBA00022642"/>
    </source>
</evidence>
<feature type="compositionally biased region" description="Low complexity" evidence="10">
    <location>
        <begin position="28"/>
        <end position="38"/>
    </location>
</feature>
<accession>A0A9N8E2X9</accession>
<keyword evidence="7" id="KW-0479">Metal-binding</keyword>
<name>A0A9N8E2X9_9STRA</name>
<evidence type="ECO:0000256" key="4">
    <source>
        <dbReference type="ARBA" id="ARBA00022485"/>
    </source>
</evidence>
<comment type="caution">
    <text evidence="11">The sequence shown here is derived from an EMBL/GenBank/DDBJ whole genome shotgun (WGS) entry which is preliminary data.</text>
</comment>
<evidence type="ECO:0000256" key="9">
    <source>
        <dbReference type="ARBA" id="ARBA00023014"/>
    </source>
</evidence>
<dbReference type="AlphaFoldDB" id="A0A9N8E2X9"/>
<feature type="region of interest" description="Disordered" evidence="10">
    <location>
        <begin position="21"/>
        <end position="50"/>
    </location>
</feature>
<dbReference type="PANTHER" id="PTHR30573:SF0">
    <property type="entry name" value="QUINOLINATE SYNTHASE, CHLOROPLASTIC"/>
    <property type="match status" value="1"/>
</dbReference>
<comment type="cofactor">
    <cofactor evidence="1">
        <name>[4Fe-4S] cluster</name>
        <dbReference type="ChEBI" id="CHEBI:49883"/>
    </cofactor>
</comment>
<evidence type="ECO:0000256" key="1">
    <source>
        <dbReference type="ARBA" id="ARBA00001966"/>
    </source>
</evidence>
<dbReference type="GO" id="GO:0051539">
    <property type="term" value="F:4 iron, 4 sulfur cluster binding"/>
    <property type="evidence" value="ECO:0007669"/>
    <property type="project" value="UniProtKB-KW"/>
</dbReference>
<dbReference type="InterPro" id="IPR036094">
    <property type="entry name" value="NadA_sf"/>
</dbReference>
<reference evidence="11" key="1">
    <citation type="submission" date="2020-06" db="EMBL/GenBank/DDBJ databases">
        <authorList>
            <consortium name="Plant Systems Biology data submission"/>
        </authorList>
    </citation>
    <scope>NUCLEOTIDE SEQUENCE</scope>
    <source>
        <strain evidence="11">D6</strain>
    </source>
</reference>
<organism evidence="11 12">
    <name type="scientific">Seminavis robusta</name>
    <dbReference type="NCBI Taxonomy" id="568900"/>
    <lineage>
        <taxon>Eukaryota</taxon>
        <taxon>Sar</taxon>
        <taxon>Stramenopiles</taxon>
        <taxon>Ochrophyta</taxon>
        <taxon>Bacillariophyta</taxon>
        <taxon>Bacillariophyceae</taxon>
        <taxon>Bacillariophycidae</taxon>
        <taxon>Naviculales</taxon>
        <taxon>Naviculaceae</taxon>
        <taxon>Seminavis</taxon>
    </lineage>
</organism>
<dbReference type="GO" id="GO:0008987">
    <property type="term" value="F:quinolinate synthetase A activity"/>
    <property type="evidence" value="ECO:0007669"/>
    <property type="project" value="InterPro"/>
</dbReference>
<dbReference type="OrthoDB" id="66991at2759"/>
<dbReference type="EC" id="2.5.1.72" evidence="3"/>
<dbReference type="PANTHER" id="PTHR30573">
    <property type="entry name" value="QUINOLINATE SYNTHETASE A"/>
    <property type="match status" value="1"/>
</dbReference>
<sequence length="563" mass="60865">MQRSVFRLTRRVATHRALGAGGRQWPRTTSLQSTSTSTIGPLVWNQTPSRSKSTAASATYDQSVDSFPSIVIGPNGSIIPQGSFAEAQAEYLDPDPEAVASLSESLLKTNMGIVAHYYMDVELQGVLQAVKNSANGQLLNRVGIADSLKMGDLAVEMCINDGVEAIACLGVDFMAESCSAILEKNGFGHIPVYRATSKAIGCSLAESAERESYRAWLQSAPEKSLHVVYINTSLETKAVSSSLVPTITCTSSNVLQTILQASAQMGDELTILYGPDTYMGDNLVTLLDAIVADPSWDDARVQKDLHPEHTKVSLQKLRDSIDVYPSGNCVVHHMFGGQVVDTVKRDYDDCYVTAHLEVPGEMFEIAMQKSLHGGGVVGSTSDILRFITEKVQERASSSSQSAADNRLRFILGTEAGMVTSIVKNVQEILRTTGSQSVEAEIVFPVSQEAVMEGGDESMPLVPGVAGGEGCSTAGGCATCPFMKMNDLDAIQDILDRKERAQNGSEQDEAQLITQLPPQRLKGKMLNGVKASDMGSEPILYMREMMATKKIPHELVQKVFDRKR</sequence>
<keyword evidence="4" id="KW-0004">4Fe-4S</keyword>
<keyword evidence="9" id="KW-0411">Iron-sulfur</keyword>
<evidence type="ECO:0000256" key="10">
    <source>
        <dbReference type="SAM" id="MobiDB-lite"/>
    </source>
</evidence>
<dbReference type="SUPFAM" id="SSF142754">
    <property type="entry name" value="NadA-like"/>
    <property type="match status" value="1"/>
</dbReference>
<evidence type="ECO:0000313" key="11">
    <source>
        <dbReference type="EMBL" id="CAB9510739.1"/>
    </source>
</evidence>
<protein>
    <recommendedName>
        <fullName evidence="3">quinolinate synthase</fullName>
        <ecNumber evidence="3">2.5.1.72</ecNumber>
    </recommendedName>
</protein>
<dbReference type="EMBL" id="CAICTM010000449">
    <property type="protein sequence ID" value="CAB9510739.1"/>
    <property type="molecule type" value="Genomic_DNA"/>
</dbReference>
<comment type="pathway">
    <text evidence="2">Cofactor biosynthesis; NAD(+) biosynthesis; quinolinate from iminoaspartate: step 1/1.</text>
</comment>
<evidence type="ECO:0000256" key="6">
    <source>
        <dbReference type="ARBA" id="ARBA00022679"/>
    </source>
</evidence>
<evidence type="ECO:0000256" key="7">
    <source>
        <dbReference type="ARBA" id="ARBA00022723"/>
    </source>
</evidence>
<evidence type="ECO:0000256" key="8">
    <source>
        <dbReference type="ARBA" id="ARBA00023004"/>
    </source>
</evidence>
<keyword evidence="8" id="KW-0408">Iron</keyword>
<evidence type="ECO:0000256" key="2">
    <source>
        <dbReference type="ARBA" id="ARBA00005065"/>
    </source>
</evidence>
<dbReference type="Proteomes" id="UP001153069">
    <property type="component" value="Unassembled WGS sequence"/>
</dbReference>
<dbReference type="GO" id="GO:0034628">
    <property type="term" value="P:'de novo' NAD+ biosynthetic process from L-aspartate"/>
    <property type="evidence" value="ECO:0007669"/>
    <property type="project" value="TreeGrafter"/>
</dbReference>
<proteinExistence type="predicted"/>
<evidence type="ECO:0000256" key="3">
    <source>
        <dbReference type="ARBA" id="ARBA00012669"/>
    </source>
</evidence>
<keyword evidence="12" id="KW-1185">Reference proteome</keyword>
<gene>
    <name evidence="11" type="ORF">SEMRO_450_G145540.1</name>
</gene>
<evidence type="ECO:0000313" key="12">
    <source>
        <dbReference type="Proteomes" id="UP001153069"/>
    </source>
</evidence>
<dbReference type="FunFam" id="3.40.50.10800:FF:000006">
    <property type="entry name" value="Quinolinate synthase, chloroplastic"/>
    <property type="match status" value="1"/>
</dbReference>
<keyword evidence="6" id="KW-0808">Transferase</keyword>
<dbReference type="Gene3D" id="3.40.50.10800">
    <property type="entry name" value="NadA-like"/>
    <property type="match status" value="3"/>
</dbReference>
<dbReference type="InterPro" id="IPR003473">
    <property type="entry name" value="NadA"/>
</dbReference>
<dbReference type="Pfam" id="PF02445">
    <property type="entry name" value="NadA"/>
    <property type="match status" value="1"/>
</dbReference>